<keyword evidence="3" id="KW-1185">Reference proteome</keyword>
<proteinExistence type="predicted"/>
<dbReference type="PROSITE" id="PS51725">
    <property type="entry name" value="ABM"/>
    <property type="match status" value="1"/>
</dbReference>
<dbReference type="STRING" id="914237.A0A1E1KQS6"/>
<reference evidence="3" key="1">
    <citation type="submission" date="2016-03" db="EMBL/GenBank/DDBJ databases">
        <authorList>
            <person name="Ploux O."/>
        </authorList>
    </citation>
    <scope>NUCLEOTIDE SEQUENCE [LARGE SCALE GENOMIC DNA]</scope>
    <source>
        <strain evidence="3">UK7</strain>
    </source>
</reference>
<feature type="domain" description="ABM" evidence="1">
    <location>
        <begin position="3"/>
        <end position="98"/>
    </location>
</feature>
<dbReference type="Pfam" id="PF03992">
    <property type="entry name" value="ABM"/>
    <property type="match status" value="1"/>
</dbReference>
<dbReference type="SUPFAM" id="SSF54909">
    <property type="entry name" value="Dimeric alpha+beta barrel"/>
    <property type="match status" value="1"/>
</dbReference>
<name>A0A1E1KQS6_9HELO</name>
<accession>A0A1E1KQS6</accession>
<dbReference type="Proteomes" id="UP000178129">
    <property type="component" value="Unassembled WGS sequence"/>
</dbReference>
<dbReference type="Gene3D" id="3.30.70.100">
    <property type="match status" value="1"/>
</dbReference>
<evidence type="ECO:0000313" key="2">
    <source>
        <dbReference type="EMBL" id="CZT00358.1"/>
    </source>
</evidence>
<dbReference type="EMBL" id="FJUW01000019">
    <property type="protein sequence ID" value="CZT00358.1"/>
    <property type="molecule type" value="Genomic_DNA"/>
</dbReference>
<dbReference type="AlphaFoldDB" id="A0A1E1KQS6"/>
<dbReference type="PANTHER" id="PTHR40624:SF1">
    <property type="entry name" value="BIOSYNTHESIS MONOOXYGENASE, PUTATIVE (AFU_ORTHOLOGUE AFUA_1G12025)-RELATED"/>
    <property type="match status" value="1"/>
</dbReference>
<dbReference type="PANTHER" id="PTHR40624">
    <property type="entry name" value="BIOSYNTHESIS MONOOXYGENASE, PUTATIVE (AFU_ORTHOLOGUE AFUA_1G12025)-RELATED"/>
    <property type="match status" value="1"/>
</dbReference>
<protein>
    <recommendedName>
        <fullName evidence="1">ABM domain-containing protein</fullName>
    </recommendedName>
</protein>
<evidence type="ECO:0000259" key="1">
    <source>
        <dbReference type="PROSITE" id="PS51725"/>
    </source>
</evidence>
<sequence length="106" mass="11827">MSVQVVAILTPAPGKEARLKELLTDLAENVHKNEKDVSKYQIFEQYNSEGVNTLVVEETYDNQAAFDAHFKTEYFQKLGASVKDEGLVSQALDIKTIMPFAGFASR</sequence>
<organism evidence="2 3">
    <name type="scientific">Rhynchosporium graminicola</name>
    <dbReference type="NCBI Taxonomy" id="2792576"/>
    <lineage>
        <taxon>Eukaryota</taxon>
        <taxon>Fungi</taxon>
        <taxon>Dikarya</taxon>
        <taxon>Ascomycota</taxon>
        <taxon>Pezizomycotina</taxon>
        <taxon>Leotiomycetes</taxon>
        <taxon>Helotiales</taxon>
        <taxon>Ploettnerulaceae</taxon>
        <taxon>Rhynchosporium</taxon>
    </lineage>
</organism>
<evidence type="ECO:0000313" key="3">
    <source>
        <dbReference type="Proteomes" id="UP000178129"/>
    </source>
</evidence>
<gene>
    <name evidence="2" type="ORF">RCO7_08296</name>
</gene>
<dbReference type="InParanoid" id="A0A1E1KQS6"/>
<comment type="caution">
    <text evidence="2">The sequence shown here is derived from an EMBL/GenBank/DDBJ whole genome shotgun (WGS) entry which is preliminary data.</text>
</comment>
<dbReference type="InterPro" id="IPR007138">
    <property type="entry name" value="ABM_dom"/>
</dbReference>
<dbReference type="InterPro" id="IPR011008">
    <property type="entry name" value="Dimeric_a/b-barrel"/>
</dbReference>